<organism evidence="3 4">
    <name type="scientific">Acinetobacter kookii</name>
    <dbReference type="NCBI Taxonomy" id="1226327"/>
    <lineage>
        <taxon>Bacteria</taxon>
        <taxon>Pseudomonadati</taxon>
        <taxon>Pseudomonadota</taxon>
        <taxon>Gammaproteobacteria</taxon>
        <taxon>Moraxellales</taxon>
        <taxon>Moraxellaceae</taxon>
        <taxon>Acinetobacter</taxon>
    </lineage>
</organism>
<dbReference type="STRING" id="1226327.SAMN05421732_10366"/>
<accession>A0A1G6IMQ7</accession>
<dbReference type="Pfam" id="PF03235">
    <property type="entry name" value="GmrSD_N"/>
    <property type="match status" value="1"/>
</dbReference>
<dbReference type="RefSeq" id="WP_228143260.1">
    <property type="nucleotide sequence ID" value="NZ_BAABKJ010000004.1"/>
</dbReference>
<dbReference type="PANTHER" id="PTHR35149:SF1">
    <property type="entry name" value="DUF5655 DOMAIN-CONTAINING PROTEIN"/>
    <property type="match status" value="1"/>
</dbReference>
<dbReference type="InterPro" id="IPR004919">
    <property type="entry name" value="GmrSD_N"/>
</dbReference>
<feature type="domain" description="GmrSD restriction endonucleases N-terminal" evidence="2">
    <location>
        <begin position="50"/>
        <end position="249"/>
    </location>
</feature>
<dbReference type="EMBL" id="FMYO01000003">
    <property type="protein sequence ID" value="SDC07305.1"/>
    <property type="molecule type" value="Genomic_DNA"/>
</dbReference>
<keyword evidence="4" id="KW-1185">Reference proteome</keyword>
<evidence type="ECO:0000256" key="1">
    <source>
        <dbReference type="SAM" id="Coils"/>
    </source>
</evidence>
<proteinExistence type="predicted"/>
<reference evidence="4" key="1">
    <citation type="submission" date="2016-09" db="EMBL/GenBank/DDBJ databases">
        <authorList>
            <person name="Varghese N."/>
            <person name="Submissions S."/>
        </authorList>
    </citation>
    <scope>NUCLEOTIDE SEQUENCE [LARGE SCALE GENOMIC DNA]</scope>
    <source>
        <strain evidence="4">ANC 4667</strain>
    </source>
</reference>
<protein>
    <submittedName>
        <fullName evidence="3">Uncharacterized conserved protein, contains ParB-like and HNH nuclease domains</fullName>
    </submittedName>
</protein>
<evidence type="ECO:0000259" key="2">
    <source>
        <dbReference type="Pfam" id="PF03235"/>
    </source>
</evidence>
<dbReference type="AlphaFoldDB" id="A0A1G6IMQ7"/>
<evidence type="ECO:0000313" key="4">
    <source>
        <dbReference type="Proteomes" id="UP000243468"/>
    </source>
</evidence>
<dbReference type="PANTHER" id="PTHR35149">
    <property type="entry name" value="SLL5132 PROTEIN"/>
    <property type="match status" value="1"/>
</dbReference>
<feature type="coiled-coil region" evidence="1">
    <location>
        <begin position="25"/>
        <end position="53"/>
    </location>
</feature>
<gene>
    <name evidence="3" type="ORF">SAMN05421732_10366</name>
</gene>
<dbReference type="Proteomes" id="UP000243468">
    <property type="component" value="Unassembled WGS sequence"/>
</dbReference>
<keyword evidence="1" id="KW-0175">Coiled coil</keyword>
<sequence length="652" mass="77772">MQAEKLLSKVQEILRQKPDLFEVAERSLNHLINDLEQRENSLELKRIEELRNKHFFVDSYQRGYKWKPQQVKALLDDIDEFKIEKSSDFYCLQPVVVKRTKLQDDAQYYWELIDGQQRMTTIFIILSYLNKEKFFHLRYETRKESIEFLNQLSNLPENASEIPLSTIDSHYFFEAYKAIQEWFLKKEEEAGFSREDWKSKLLKNTKVIWYAVRNNENEDFRKQSIEIFTRLNQGKIPLTDAELLKALFLQNVVKAYEIPEIAIQKQMEMANQWDLIEQSLQDNDFWAFLSPHKDTNKYTRIELIFDLIAQKSKLEHSAIEQDHQTFLHYANQFKSDVNSKEQLKETLELIWQDVLTGFQRLNEWYQDDRLYHLIGYLIGQKYKKIQDLWEAAKETKRDNFKHILIGFIGEELKTIFKQKKEDKEILAFEAIDYERSNARPKLISLLTLFNIYRHEQQRTRFPFKQYYACKWDIEHIHAQQSPELSQEDKLKSWFEDQNKIIDNVPSEDQARLRTALDRYRAANKDESDILQTEYLKELYAVVGDTSENVHTLDNLCLLPDEINRSIGNAPFFIKRQDIISSEQKWEHENTKTDLKTSFIPLASQQVFSKYFSPNVNQMLKWGIADRDAYKKALINCFNKYGIQLNHIGMGGE</sequence>
<name>A0A1G6IMQ7_9GAMM</name>
<evidence type="ECO:0000313" key="3">
    <source>
        <dbReference type="EMBL" id="SDC07305.1"/>
    </source>
</evidence>